<protein>
    <submittedName>
        <fullName evidence="1">Uncharacterized protein</fullName>
    </submittedName>
</protein>
<evidence type="ECO:0000313" key="2">
    <source>
        <dbReference type="Proteomes" id="UP000237271"/>
    </source>
</evidence>
<proteinExistence type="predicted"/>
<gene>
    <name evidence="1" type="ORF">PHPALM_5238</name>
</gene>
<accession>A0A2P4YHW0</accession>
<dbReference type="AlphaFoldDB" id="A0A2P4YHW0"/>
<organism evidence="1 2">
    <name type="scientific">Phytophthora palmivora</name>
    <dbReference type="NCBI Taxonomy" id="4796"/>
    <lineage>
        <taxon>Eukaryota</taxon>
        <taxon>Sar</taxon>
        <taxon>Stramenopiles</taxon>
        <taxon>Oomycota</taxon>
        <taxon>Peronosporomycetes</taxon>
        <taxon>Peronosporales</taxon>
        <taxon>Peronosporaceae</taxon>
        <taxon>Phytophthora</taxon>
    </lineage>
</organism>
<keyword evidence="2" id="KW-1185">Reference proteome</keyword>
<evidence type="ECO:0000313" key="1">
    <source>
        <dbReference type="EMBL" id="POM77386.1"/>
    </source>
</evidence>
<comment type="caution">
    <text evidence="1">The sequence shown here is derived from an EMBL/GenBank/DDBJ whole genome shotgun (WGS) entry which is preliminary data.</text>
</comment>
<dbReference type="Proteomes" id="UP000237271">
    <property type="component" value="Unassembled WGS sequence"/>
</dbReference>
<dbReference type="EMBL" id="NCKW01002660">
    <property type="protein sequence ID" value="POM77386.1"/>
    <property type="molecule type" value="Genomic_DNA"/>
</dbReference>
<reference evidence="1 2" key="1">
    <citation type="journal article" date="2017" name="Genome Biol. Evol.">
        <title>Phytophthora megakarya and P. palmivora, closely related causal agents of cacao black pod rot, underwent increases in genome sizes and gene numbers by different mechanisms.</title>
        <authorList>
            <person name="Ali S.S."/>
            <person name="Shao J."/>
            <person name="Lary D.J."/>
            <person name="Kronmiller B."/>
            <person name="Shen D."/>
            <person name="Strem M.D."/>
            <person name="Amoako-Attah I."/>
            <person name="Akrofi A.Y."/>
            <person name="Begoude B.A."/>
            <person name="Ten Hoopen G.M."/>
            <person name="Coulibaly K."/>
            <person name="Kebe B.I."/>
            <person name="Melnick R.L."/>
            <person name="Guiltinan M.J."/>
            <person name="Tyler B.M."/>
            <person name="Meinhardt L.W."/>
            <person name="Bailey B.A."/>
        </authorList>
    </citation>
    <scope>NUCLEOTIDE SEQUENCE [LARGE SCALE GENOMIC DNA]</scope>
    <source>
        <strain evidence="2">sbr112.9</strain>
    </source>
</reference>
<sequence length="287" mass="31778">MVPVLTPQDGSPSVWRSLAMIESEGRERAERTNRELKAIMASHMKVHAAIQKLLRRSNLLEGMDFVFESNPTLDRPLHQLDFSDAINAENPSPWLAWVPRVIPVGSVLKADLSISCTSRCKYHELAGKCIESTSTTPMVCSVQKAAGILWHHITTKKNKDTQKAFRFIRTRNNNTLERNCKALLPDGTNSFVSLAPIQFKILEATIMYPSPTDPLHACVVQSCYQLKVKGLDTAAVLPLDFAHVEKVVLNSIGGKLRNVLQLQQKVLLGNVDFTSVGEDFGNGTGKC</sequence>
<name>A0A2P4YHW0_9STRA</name>
<dbReference type="OrthoDB" id="102880at2759"/>